<reference evidence="2" key="1">
    <citation type="submission" date="2021-05" db="EMBL/GenBank/DDBJ databases">
        <authorList>
            <person name="Pietrasiak N."/>
            <person name="Ward R."/>
            <person name="Stajich J.E."/>
            <person name="Kurbessoian T."/>
        </authorList>
    </citation>
    <scope>NUCLEOTIDE SEQUENCE</scope>
    <source>
        <strain evidence="2">GSE-TBD4-15B</strain>
    </source>
</reference>
<comment type="caution">
    <text evidence="2">The sequence shown here is derived from an EMBL/GenBank/DDBJ whole genome shotgun (WGS) entry which is preliminary data.</text>
</comment>
<dbReference type="Proteomes" id="UP000707356">
    <property type="component" value="Unassembled WGS sequence"/>
</dbReference>
<dbReference type="EMBL" id="JAHHHV010000066">
    <property type="protein sequence ID" value="MBW4466208.1"/>
    <property type="molecule type" value="Genomic_DNA"/>
</dbReference>
<dbReference type="AlphaFoldDB" id="A0A951PB54"/>
<evidence type="ECO:0000313" key="2">
    <source>
        <dbReference type="EMBL" id="MBW4466208.1"/>
    </source>
</evidence>
<organism evidence="2 3">
    <name type="scientific">Pegethrix bostrychoides GSE-TBD4-15B</name>
    <dbReference type="NCBI Taxonomy" id="2839662"/>
    <lineage>
        <taxon>Bacteria</taxon>
        <taxon>Bacillati</taxon>
        <taxon>Cyanobacteriota</taxon>
        <taxon>Cyanophyceae</taxon>
        <taxon>Oculatellales</taxon>
        <taxon>Oculatellaceae</taxon>
        <taxon>Pegethrix</taxon>
    </lineage>
</organism>
<proteinExistence type="predicted"/>
<accession>A0A951PB54</accession>
<protein>
    <submittedName>
        <fullName evidence="2">Uncharacterized protein</fullName>
    </submittedName>
</protein>
<sequence>MKFTLKFTQPLVLVLSLLMGALCWPSQAQSEIRQGILPLTRFDDWEDQSEMTLSTGFLSDLETDPNFEGDYDFIYGDAAQILDGYRIVERAGYFPENAGIPRDQQLARAEAIYRFYNLPNRNALILYRTPLEDTARYIIRRPGTGFLLPQ</sequence>
<keyword evidence="1" id="KW-0732">Signal</keyword>
<gene>
    <name evidence="2" type="ORF">KME07_12335</name>
</gene>
<feature type="chain" id="PRO_5036715678" evidence="1">
    <location>
        <begin position="29"/>
        <end position="150"/>
    </location>
</feature>
<evidence type="ECO:0000313" key="3">
    <source>
        <dbReference type="Proteomes" id="UP000707356"/>
    </source>
</evidence>
<reference evidence="2" key="2">
    <citation type="journal article" date="2022" name="Microbiol. Resour. Announc.">
        <title>Metagenome Sequencing to Explore Phylogenomics of Terrestrial Cyanobacteria.</title>
        <authorList>
            <person name="Ward R.D."/>
            <person name="Stajich J.E."/>
            <person name="Johansen J.R."/>
            <person name="Huntemann M."/>
            <person name="Clum A."/>
            <person name="Foster B."/>
            <person name="Foster B."/>
            <person name="Roux S."/>
            <person name="Palaniappan K."/>
            <person name="Varghese N."/>
            <person name="Mukherjee S."/>
            <person name="Reddy T.B.K."/>
            <person name="Daum C."/>
            <person name="Copeland A."/>
            <person name="Chen I.A."/>
            <person name="Ivanova N.N."/>
            <person name="Kyrpides N.C."/>
            <person name="Shapiro N."/>
            <person name="Eloe-Fadrosh E.A."/>
            <person name="Pietrasiak N."/>
        </authorList>
    </citation>
    <scope>NUCLEOTIDE SEQUENCE</scope>
    <source>
        <strain evidence="2">GSE-TBD4-15B</strain>
    </source>
</reference>
<evidence type="ECO:0000256" key="1">
    <source>
        <dbReference type="SAM" id="SignalP"/>
    </source>
</evidence>
<feature type="signal peptide" evidence="1">
    <location>
        <begin position="1"/>
        <end position="28"/>
    </location>
</feature>
<name>A0A951PB54_9CYAN</name>